<dbReference type="SMART" id="SM00453">
    <property type="entry name" value="WSN"/>
    <property type="match status" value="1"/>
</dbReference>
<dbReference type="CDD" id="cd00047">
    <property type="entry name" value="PTPc"/>
    <property type="match status" value="1"/>
</dbReference>
<protein>
    <recommendedName>
        <fullName evidence="7">Tyrosine-protein phosphatase domain-containing protein</fullName>
    </recommendedName>
</protein>
<gene>
    <name evidence="5" type="ORF">GCK72_016048</name>
</gene>
<dbReference type="InterPro" id="IPR029021">
    <property type="entry name" value="Prot-tyrosine_phosphatase-like"/>
</dbReference>
<feature type="chain" id="PRO_5025650437" description="Tyrosine-protein phosphatase domain-containing protein" evidence="2">
    <location>
        <begin position="45"/>
        <end position="1211"/>
    </location>
</feature>
<dbReference type="Proteomes" id="UP000483820">
    <property type="component" value="Chromosome IV"/>
</dbReference>
<evidence type="ECO:0000313" key="6">
    <source>
        <dbReference type="Proteomes" id="UP000483820"/>
    </source>
</evidence>
<dbReference type="CTD" id="9817208"/>
<dbReference type="GeneID" id="9817208"/>
<evidence type="ECO:0008006" key="7">
    <source>
        <dbReference type="Google" id="ProtNLM"/>
    </source>
</evidence>
<dbReference type="Gene3D" id="3.90.190.10">
    <property type="entry name" value="Protein tyrosine phosphatase superfamily"/>
    <property type="match status" value="1"/>
</dbReference>
<keyword evidence="1" id="KW-0472">Membrane</keyword>
<sequence>MLPAPALLAPDFPTATATKPSKFQTPNPPLLLILLLALLPTLLNHPSATFTPPLSQNTPTTLAIQTSVRSEMVTNDALNDYVEHASIIAHITNGIALQHGLMNGSIPVNDVIGELLNLGSVDVPTLANFKKDGINSLSEKLKDIKSKLTTDVTAVEDQTLAWNDLIAKSMTVKSLNASADKFFGDVEKFSKNFNFTSLSSFTGSLNSAYEELEAISNYSYLTNPDELDLAYRRFGYFNSSVVDAITQVETFNAAVLALKQYPSLKDAPTIFEPVETVLNLTKTRLNLPLDRDIEIMNATRANLQQFIDAIVDAKSSFEYTSTLQKVATRISNSVSGKTYFTHGFPNGFADMGSLMKKDVQNLWIGKITNTEGSSMYNLDNGLQPLFAVNRQLAPLEEKLVSICSVSVIDAMESWSQLHTEISGLNSDSAGKLVKLNSEILNCRYDYAKNPTDHYFKKVEDLVVQANNLASVAKLNPVESDKLKNEFNAFMESLTFTNYHDIKTSIPEVNAVIEKSKSTGSLNKITNTLNTLKKMFDDIPTNELKEAANAIANSKDKRNIFFLVDEMTFHSCLQKLKDKSAMITQTIQTMRKVRKVDTEKLAKVQSAATTLSEVAGELSGVGSIRDTMNKDVTEATTNVNKLPDSLTKSKVIGQSVNSLRSAFVLGDLKAQVEQLKTIDTYVQDWIKNIPILEYEKTIKGLWGNHDKDMAELDKTLGQIDSFEKNLNVSNLTTIGAYGTPLTALASLTSVDIKAKEKSKALDALLNDGALKIDPTVKKNIEESKKTLDQLADLDLEFASHIAQFQSAPSVFSDLQNFLTNLLSPKQPTVLASRTQKDPGQPTQKSEDSKSDNVWIIVGCVIAVIALIASGVFICWKKQWFCFKTTVVPCECLDMDKNDEKEPLDPNILHVVAHSQTFGRHAALYATWKRQMDCVSNSNTSEDRAAPYMRLSPRKYRDINIHLNPTNAIQTVRVHGNRFRTRKGTIFNVTQSPMSATDTNDDTTGDFLRLIIEDQTDFVVMCENMVACAPYFSLYLGSIEVSGYKVYTESIRYLVQNSEEVLVRTIRIVDKRNKNISKTVTHYHILNWDKFGIPSCSFEMMAMIHKEIGGSQAPVLVHCSNGIGPAMMFTGIDYVSRWMEIDESMTFEESFKRLAEKRHHSVQNVRQIGWIHVGAVYMLSVNNEVDLFGYNDIKGIFNDMIQKRVGVPRDAQI</sequence>
<dbReference type="InterPro" id="IPR000387">
    <property type="entry name" value="Tyr_Pase_dom"/>
</dbReference>
<dbReference type="PANTHER" id="PTHR32525:SF1">
    <property type="entry name" value="DOMAIN OF UNKNOWN FUNCTION WSN DOMAIN-CONTAINING PROTEIN-RELATED"/>
    <property type="match status" value="1"/>
</dbReference>
<dbReference type="AlphaFoldDB" id="A0A6A5GY06"/>
<reference evidence="5 6" key="1">
    <citation type="submission" date="2019-12" db="EMBL/GenBank/DDBJ databases">
        <title>Chromosome-level assembly of the Caenorhabditis remanei genome.</title>
        <authorList>
            <person name="Teterina A.A."/>
            <person name="Willis J.H."/>
            <person name="Phillips P.C."/>
        </authorList>
    </citation>
    <scope>NUCLEOTIDE SEQUENCE [LARGE SCALE GENOMIC DNA]</scope>
    <source>
        <strain evidence="5 6">PX506</strain>
        <tissue evidence="5">Whole organism</tissue>
    </source>
</reference>
<name>A0A6A5GY06_CAERE</name>
<dbReference type="SMART" id="SM00194">
    <property type="entry name" value="PTPc"/>
    <property type="match status" value="1"/>
</dbReference>
<evidence type="ECO:0000256" key="1">
    <source>
        <dbReference type="SAM" id="Phobius"/>
    </source>
</evidence>
<comment type="caution">
    <text evidence="5">The sequence shown here is derived from an EMBL/GenBank/DDBJ whole genome shotgun (WGS) entry which is preliminary data.</text>
</comment>
<dbReference type="SMART" id="SM00404">
    <property type="entry name" value="PTPc_motif"/>
    <property type="match status" value="1"/>
</dbReference>
<dbReference type="InterPro" id="IPR000242">
    <property type="entry name" value="PTP_cat"/>
</dbReference>
<dbReference type="RefSeq" id="XP_053586060.1">
    <property type="nucleotide sequence ID" value="XM_053731288.1"/>
</dbReference>
<keyword evidence="2" id="KW-0732">Signal</keyword>
<feature type="domain" description="Tyrosine specific protein phosphatases" evidence="4">
    <location>
        <begin position="1096"/>
        <end position="1167"/>
    </location>
</feature>
<dbReference type="PROSITE" id="PS50055">
    <property type="entry name" value="TYR_PHOSPHATASE_PTP"/>
    <property type="match status" value="1"/>
</dbReference>
<proteinExistence type="predicted"/>
<dbReference type="PANTHER" id="PTHR32525">
    <property type="entry name" value="PROTEIN-TYROSINE-PHOSPHATASE"/>
    <property type="match status" value="1"/>
</dbReference>
<keyword evidence="1" id="KW-0812">Transmembrane</keyword>
<accession>A0A6A5GY06</accession>
<evidence type="ECO:0000259" key="4">
    <source>
        <dbReference type="PROSITE" id="PS50056"/>
    </source>
</evidence>
<dbReference type="KEGG" id="crq:GCK72_016048"/>
<dbReference type="Pfam" id="PF00102">
    <property type="entry name" value="Y_phosphatase"/>
    <property type="match status" value="1"/>
</dbReference>
<feature type="signal peptide" evidence="2">
    <location>
        <begin position="1"/>
        <end position="44"/>
    </location>
</feature>
<dbReference type="SUPFAM" id="SSF52799">
    <property type="entry name" value="(Phosphotyrosine protein) phosphatases II"/>
    <property type="match status" value="1"/>
</dbReference>
<dbReference type="InterPro" id="IPR003125">
    <property type="entry name" value="WSN"/>
</dbReference>
<evidence type="ECO:0000256" key="2">
    <source>
        <dbReference type="SAM" id="SignalP"/>
    </source>
</evidence>
<evidence type="ECO:0000313" key="5">
    <source>
        <dbReference type="EMBL" id="KAF1759581.1"/>
    </source>
</evidence>
<organism evidence="5 6">
    <name type="scientific">Caenorhabditis remanei</name>
    <name type="common">Caenorhabditis vulgaris</name>
    <dbReference type="NCBI Taxonomy" id="31234"/>
    <lineage>
        <taxon>Eukaryota</taxon>
        <taxon>Metazoa</taxon>
        <taxon>Ecdysozoa</taxon>
        <taxon>Nematoda</taxon>
        <taxon>Chromadorea</taxon>
        <taxon>Rhabditida</taxon>
        <taxon>Rhabditina</taxon>
        <taxon>Rhabditomorpha</taxon>
        <taxon>Rhabditoidea</taxon>
        <taxon>Rhabditidae</taxon>
        <taxon>Peloderinae</taxon>
        <taxon>Caenorhabditis</taxon>
    </lineage>
</organism>
<dbReference type="Pfam" id="PF02206">
    <property type="entry name" value="WSN"/>
    <property type="match status" value="1"/>
</dbReference>
<feature type="domain" description="Tyrosine-protein phosphatase" evidence="3">
    <location>
        <begin position="985"/>
        <end position="1176"/>
    </location>
</feature>
<dbReference type="EMBL" id="WUAV01000004">
    <property type="protein sequence ID" value="KAF1759581.1"/>
    <property type="molecule type" value="Genomic_DNA"/>
</dbReference>
<dbReference type="InterPro" id="IPR003595">
    <property type="entry name" value="Tyr_Pase_cat"/>
</dbReference>
<dbReference type="GO" id="GO:0004725">
    <property type="term" value="F:protein tyrosine phosphatase activity"/>
    <property type="evidence" value="ECO:0007669"/>
    <property type="project" value="InterPro"/>
</dbReference>
<dbReference type="PROSITE" id="PS50056">
    <property type="entry name" value="TYR_PHOSPHATASE_2"/>
    <property type="match status" value="1"/>
</dbReference>
<feature type="transmembrane region" description="Helical" evidence="1">
    <location>
        <begin position="852"/>
        <end position="874"/>
    </location>
</feature>
<evidence type="ECO:0000259" key="3">
    <source>
        <dbReference type="PROSITE" id="PS50055"/>
    </source>
</evidence>
<keyword evidence="1" id="KW-1133">Transmembrane helix</keyword>